<sequence length="261" mass="30248">MNSRWASNSGTSSERKPFVDDINHFNSSDSSNKPQNFKYPRLKDLRWTIGFQLLFLAAYTVIFFTILWKPIFSDPTTLHPIPHLNIRYVPVAYTDFEQSPFAGPPSASVDKAWHDLLEKTNLRVSQSELRLSNQSSVELPENGGYMAWLGVYHQLHCIKMLRQWNYREHYHPNITEEDRPHWDIHADHCLDILRSAAMCHADTTLTTFGWADQPKPMLNTRPIDHRCVDWDALMESVEYRVVSRDEMASLLNPNLGGTSQF</sequence>
<dbReference type="Proteomes" id="UP000481288">
    <property type="component" value="Unassembled WGS sequence"/>
</dbReference>
<dbReference type="Pfam" id="PF11807">
    <property type="entry name" value="UstYa"/>
    <property type="match status" value="1"/>
</dbReference>
<evidence type="ECO:0000313" key="3">
    <source>
        <dbReference type="EMBL" id="TVY58744.1"/>
    </source>
</evidence>
<dbReference type="PANTHER" id="PTHR33365:SF12">
    <property type="entry name" value="TAT PATHWAY SIGNAL SEQUENCE"/>
    <property type="match status" value="1"/>
</dbReference>
<keyword evidence="2" id="KW-1133">Transmembrane helix</keyword>
<dbReference type="GO" id="GO:0043386">
    <property type="term" value="P:mycotoxin biosynthetic process"/>
    <property type="evidence" value="ECO:0007669"/>
    <property type="project" value="InterPro"/>
</dbReference>
<evidence type="ECO:0000256" key="2">
    <source>
        <dbReference type="SAM" id="Phobius"/>
    </source>
</evidence>
<gene>
    <name evidence="3" type="primary">ustYa_5</name>
    <name evidence="3" type="ORF">LCER1_G001468</name>
</gene>
<keyword evidence="2" id="KW-0472">Membrane</keyword>
<dbReference type="EMBL" id="QGMG01000027">
    <property type="protein sequence ID" value="TVY58744.1"/>
    <property type="molecule type" value="Genomic_DNA"/>
</dbReference>
<organism evidence="3 4">
    <name type="scientific">Lachnellula cervina</name>
    <dbReference type="NCBI Taxonomy" id="1316786"/>
    <lineage>
        <taxon>Eukaryota</taxon>
        <taxon>Fungi</taxon>
        <taxon>Dikarya</taxon>
        <taxon>Ascomycota</taxon>
        <taxon>Pezizomycotina</taxon>
        <taxon>Leotiomycetes</taxon>
        <taxon>Helotiales</taxon>
        <taxon>Lachnaceae</taxon>
        <taxon>Lachnellula</taxon>
    </lineage>
</organism>
<evidence type="ECO:0000313" key="4">
    <source>
        <dbReference type="Proteomes" id="UP000481288"/>
    </source>
</evidence>
<protein>
    <submittedName>
        <fullName evidence="3">Oxidase ustYa</fullName>
    </submittedName>
</protein>
<feature type="transmembrane region" description="Helical" evidence="2">
    <location>
        <begin position="47"/>
        <end position="68"/>
    </location>
</feature>
<proteinExistence type="inferred from homology"/>
<accession>A0A7D8YT36</accession>
<dbReference type="AlphaFoldDB" id="A0A7D8YT36"/>
<evidence type="ECO:0000256" key="1">
    <source>
        <dbReference type="ARBA" id="ARBA00035112"/>
    </source>
</evidence>
<reference evidence="3 4" key="1">
    <citation type="submission" date="2018-05" db="EMBL/GenBank/DDBJ databases">
        <title>Whole genome sequencing for identification of molecular markers to develop diagnostic detection tools for the regulated plant pathogen Lachnellula willkommii.</title>
        <authorList>
            <person name="Giroux E."/>
            <person name="Bilodeau G."/>
        </authorList>
    </citation>
    <scope>NUCLEOTIDE SEQUENCE [LARGE SCALE GENOMIC DNA]</scope>
    <source>
        <strain evidence="3 4">CBS 625.97</strain>
    </source>
</reference>
<dbReference type="InterPro" id="IPR021765">
    <property type="entry name" value="UstYa-like"/>
</dbReference>
<keyword evidence="4" id="KW-1185">Reference proteome</keyword>
<dbReference type="OrthoDB" id="3687641at2759"/>
<name>A0A7D8YT36_9HELO</name>
<comment type="caution">
    <text evidence="3">The sequence shown here is derived from an EMBL/GenBank/DDBJ whole genome shotgun (WGS) entry which is preliminary data.</text>
</comment>
<dbReference type="PANTHER" id="PTHR33365">
    <property type="entry name" value="YALI0B05434P"/>
    <property type="match status" value="1"/>
</dbReference>
<comment type="similarity">
    <text evidence="1">Belongs to the ustYa family.</text>
</comment>
<keyword evidence="2" id="KW-0812">Transmembrane</keyword>